<evidence type="ECO:0008006" key="4">
    <source>
        <dbReference type="Google" id="ProtNLM"/>
    </source>
</evidence>
<sequence>MPFSARSVRFVCFDADDTLWKNEEFYRQSERDFARLMAPFLSQQQAIDRLFQTEMDNLETFGYGAKSCMLSMMQTALEILPPQQAAGALKEILQIGRRLILHPVEVLPGVKDTLEKLTGKYHLSVITKGDLLDQQRKLERSGLQPLFNHVEIVSDKTPAAYRALFVRLNAKPQEVLMVGNSLRSDIFPALQAGAQAAYQPSPFNWKHEEMPEPQDPPYLKIASLPDLLPVLL</sequence>
<dbReference type="Gene3D" id="3.40.50.1000">
    <property type="entry name" value="HAD superfamily/HAD-like"/>
    <property type="match status" value="1"/>
</dbReference>
<evidence type="ECO:0000313" key="2">
    <source>
        <dbReference type="EMBL" id="OUO57544.1"/>
    </source>
</evidence>
<dbReference type="EMBL" id="NFJD01000001">
    <property type="protein sequence ID" value="OUO57544.1"/>
    <property type="molecule type" value="Genomic_DNA"/>
</dbReference>
<dbReference type="Proteomes" id="UP000196368">
    <property type="component" value="Unassembled WGS sequence"/>
</dbReference>
<accession>A0A1Y4DEG8</accession>
<dbReference type="Pfam" id="PF00702">
    <property type="entry name" value="Hydrolase"/>
    <property type="match status" value="1"/>
</dbReference>
<name>A0A1Y4DEG8_9BACT</name>
<organism evidence="2 3">
    <name type="scientific">Candidatus Avelusimicrobium gallicola</name>
    <dbReference type="NCBI Taxonomy" id="2562704"/>
    <lineage>
        <taxon>Bacteria</taxon>
        <taxon>Pseudomonadati</taxon>
        <taxon>Elusimicrobiota</taxon>
        <taxon>Elusimicrobia</taxon>
        <taxon>Elusimicrobiales</taxon>
        <taxon>Elusimicrobiaceae</taxon>
        <taxon>Candidatus Avelusimicrobium</taxon>
    </lineage>
</organism>
<reference evidence="3" key="1">
    <citation type="submission" date="2017-04" db="EMBL/GenBank/DDBJ databases">
        <title>Function of individual gut microbiota members based on whole genome sequencing of pure cultures obtained from chicken caecum.</title>
        <authorList>
            <person name="Medvecky M."/>
            <person name="Cejkova D."/>
            <person name="Polansky O."/>
            <person name="Karasova D."/>
            <person name="Kubasova T."/>
            <person name="Cizek A."/>
            <person name="Rychlik I."/>
        </authorList>
    </citation>
    <scope>NUCLEOTIDE SEQUENCE [LARGE SCALE GENOMIC DNA]</scope>
    <source>
        <strain evidence="3">An273</strain>
    </source>
</reference>
<proteinExistence type="predicted"/>
<protein>
    <recommendedName>
        <fullName evidence="4">HAD family hydrolase</fullName>
    </recommendedName>
</protein>
<dbReference type="GO" id="GO:0016787">
    <property type="term" value="F:hydrolase activity"/>
    <property type="evidence" value="ECO:0007669"/>
    <property type="project" value="UniProtKB-KW"/>
</dbReference>
<evidence type="ECO:0000313" key="3">
    <source>
        <dbReference type="Proteomes" id="UP000196368"/>
    </source>
</evidence>
<dbReference type="InterPro" id="IPR023198">
    <property type="entry name" value="PGP-like_dom2"/>
</dbReference>
<keyword evidence="3" id="KW-1185">Reference proteome</keyword>
<dbReference type="AlphaFoldDB" id="A0A1Y4DEG8"/>
<evidence type="ECO:0000256" key="1">
    <source>
        <dbReference type="ARBA" id="ARBA00022801"/>
    </source>
</evidence>
<dbReference type="InterPro" id="IPR051540">
    <property type="entry name" value="S-2-haloacid_dehalogenase"/>
</dbReference>
<dbReference type="SUPFAM" id="SSF56784">
    <property type="entry name" value="HAD-like"/>
    <property type="match status" value="1"/>
</dbReference>
<dbReference type="PANTHER" id="PTHR43316:SF8">
    <property type="entry name" value="HAD FAMILY HYDROLASE"/>
    <property type="match status" value="1"/>
</dbReference>
<gene>
    <name evidence="2" type="ORF">B5F75_01865</name>
</gene>
<dbReference type="InterPro" id="IPR023214">
    <property type="entry name" value="HAD_sf"/>
</dbReference>
<dbReference type="OrthoDB" id="6101375at2"/>
<dbReference type="SFLD" id="SFLDS00003">
    <property type="entry name" value="Haloacid_Dehalogenase"/>
    <property type="match status" value="1"/>
</dbReference>
<comment type="caution">
    <text evidence="2">The sequence shown here is derived from an EMBL/GenBank/DDBJ whole genome shotgun (WGS) entry which is preliminary data.</text>
</comment>
<dbReference type="PANTHER" id="PTHR43316">
    <property type="entry name" value="HYDROLASE, HALOACID DELAHOGENASE-RELATED"/>
    <property type="match status" value="1"/>
</dbReference>
<dbReference type="SFLD" id="SFLDG01129">
    <property type="entry name" value="C1.5:_HAD__Beta-PGM__Phosphata"/>
    <property type="match status" value="1"/>
</dbReference>
<dbReference type="Gene3D" id="1.10.150.240">
    <property type="entry name" value="Putative phosphatase, domain 2"/>
    <property type="match status" value="1"/>
</dbReference>
<dbReference type="InterPro" id="IPR036412">
    <property type="entry name" value="HAD-like_sf"/>
</dbReference>
<keyword evidence="1" id="KW-0378">Hydrolase</keyword>
<dbReference type="RefSeq" id="WP_087287066.1">
    <property type="nucleotide sequence ID" value="NZ_NFJD01000001.1"/>
</dbReference>